<gene>
    <name evidence="1" type="ORF">NQ315_001941</name>
</gene>
<dbReference type="AlphaFoldDB" id="A0AAV8WA07"/>
<evidence type="ECO:0000313" key="1">
    <source>
        <dbReference type="EMBL" id="KAJ8923383.1"/>
    </source>
</evidence>
<organism evidence="1 2">
    <name type="scientific">Exocentrus adspersus</name>
    <dbReference type="NCBI Taxonomy" id="1586481"/>
    <lineage>
        <taxon>Eukaryota</taxon>
        <taxon>Metazoa</taxon>
        <taxon>Ecdysozoa</taxon>
        <taxon>Arthropoda</taxon>
        <taxon>Hexapoda</taxon>
        <taxon>Insecta</taxon>
        <taxon>Pterygota</taxon>
        <taxon>Neoptera</taxon>
        <taxon>Endopterygota</taxon>
        <taxon>Coleoptera</taxon>
        <taxon>Polyphaga</taxon>
        <taxon>Cucujiformia</taxon>
        <taxon>Chrysomeloidea</taxon>
        <taxon>Cerambycidae</taxon>
        <taxon>Lamiinae</taxon>
        <taxon>Acanthocinini</taxon>
        <taxon>Exocentrus</taxon>
    </lineage>
</organism>
<reference evidence="1 2" key="1">
    <citation type="journal article" date="2023" name="Insect Mol. Biol.">
        <title>Genome sequencing provides insights into the evolution of gene families encoding plant cell wall-degrading enzymes in longhorned beetles.</title>
        <authorList>
            <person name="Shin N.R."/>
            <person name="Okamura Y."/>
            <person name="Kirsch R."/>
            <person name="Pauchet Y."/>
        </authorList>
    </citation>
    <scope>NUCLEOTIDE SEQUENCE [LARGE SCALE GENOMIC DNA]</scope>
    <source>
        <strain evidence="1">EAD_L_NR</strain>
    </source>
</reference>
<dbReference type="Proteomes" id="UP001159042">
    <property type="component" value="Unassembled WGS sequence"/>
</dbReference>
<proteinExistence type="predicted"/>
<evidence type="ECO:0000313" key="2">
    <source>
        <dbReference type="Proteomes" id="UP001159042"/>
    </source>
</evidence>
<protein>
    <submittedName>
        <fullName evidence="1">Uncharacterized protein</fullName>
    </submittedName>
</protein>
<keyword evidence="2" id="KW-1185">Reference proteome</keyword>
<name>A0AAV8WA07_9CUCU</name>
<dbReference type="EMBL" id="JANEYG010000005">
    <property type="protein sequence ID" value="KAJ8923383.1"/>
    <property type="molecule type" value="Genomic_DNA"/>
</dbReference>
<comment type="caution">
    <text evidence="1">The sequence shown here is derived from an EMBL/GenBank/DDBJ whole genome shotgun (WGS) entry which is preliminary data.</text>
</comment>
<sequence>MKPIGKCVWDIKKNIQCVNLQKLNSVAEEYYWELIQLEIHLCDKVSFFNLEVYNRTDDFMLDFQAWKIIFNRIGFPRFLEHTEFRWECEWGSLISVLVFPIF</sequence>
<accession>A0AAV8WA07</accession>